<evidence type="ECO:0000313" key="2">
    <source>
        <dbReference type="EMBL" id="OUL67065.1"/>
    </source>
</evidence>
<dbReference type="Proteomes" id="UP000195072">
    <property type="component" value="Unassembled WGS sequence"/>
</dbReference>
<proteinExistence type="predicted"/>
<protein>
    <submittedName>
        <fullName evidence="2">Uncharacterized protein</fullName>
    </submittedName>
</protein>
<feature type="region of interest" description="Disordered" evidence="1">
    <location>
        <begin position="93"/>
        <end position="115"/>
    </location>
</feature>
<comment type="caution">
    <text evidence="2">The sequence shown here is derived from an EMBL/GenBank/DDBJ whole genome shotgun (WGS) entry which is preliminary data.</text>
</comment>
<dbReference type="EMBL" id="JOOZ01000020">
    <property type="protein sequence ID" value="OUL67065.1"/>
    <property type="molecule type" value="Genomic_DNA"/>
</dbReference>
<feature type="compositionally biased region" description="Pro residues" evidence="1">
    <location>
        <begin position="105"/>
        <end position="115"/>
    </location>
</feature>
<dbReference type="RefSeq" id="WP_086896994.1">
    <property type="nucleotide sequence ID" value="NZ_JOOZ01000020.1"/>
</dbReference>
<evidence type="ECO:0000256" key="1">
    <source>
        <dbReference type="SAM" id="MobiDB-lite"/>
    </source>
</evidence>
<name>A0A252EKT8_9PROT</name>
<sequence length="115" mass="12146">MSGTTTKAGSPVAIGCKLPNGLTLQFRKRPGTPEYKLNGANASRVIGGYGITTIPSDFWEEWKKAHVGFPPLANGLIFEQSSVAKAEDEAKEKAAIRSGLEPIDPKNPAPGVTPV</sequence>
<evidence type="ECO:0000313" key="3">
    <source>
        <dbReference type="Proteomes" id="UP000195072"/>
    </source>
</evidence>
<dbReference type="AlphaFoldDB" id="A0A252EKT8"/>
<gene>
    <name evidence="2" type="ORF">HK16_05800</name>
</gene>
<reference evidence="2 3" key="1">
    <citation type="submission" date="2014-06" db="EMBL/GenBank/DDBJ databases">
        <authorList>
            <person name="Ju J."/>
            <person name="Zhang J."/>
        </authorList>
    </citation>
    <scope>NUCLEOTIDE SEQUENCE [LARGE SCALE GENOMIC DNA]</scope>
    <source>
        <strain evidence="2">DmL_050</strain>
    </source>
</reference>
<accession>A0A252EKT8</accession>
<organism evidence="2 3">
    <name type="scientific">Acetobacter senegalensis</name>
    <dbReference type="NCBI Taxonomy" id="446692"/>
    <lineage>
        <taxon>Bacteria</taxon>
        <taxon>Pseudomonadati</taxon>
        <taxon>Pseudomonadota</taxon>
        <taxon>Alphaproteobacteria</taxon>
        <taxon>Acetobacterales</taxon>
        <taxon>Acetobacteraceae</taxon>
        <taxon>Acetobacter</taxon>
    </lineage>
</organism>